<proteinExistence type="predicted"/>
<evidence type="ECO:0000313" key="5">
    <source>
        <dbReference type="Proteomes" id="UP000288859"/>
    </source>
</evidence>
<evidence type="ECO:0000256" key="2">
    <source>
        <dbReference type="SAM" id="SignalP"/>
    </source>
</evidence>
<dbReference type="Proteomes" id="UP000288859">
    <property type="component" value="Unassembled WGS sequence"/>
</dbReference>
<name>A0A438NI96_EXOME</name>
<reference evidence="4 5" key="1">
    <citation type="submission" date="2017-03" db="EMBL/GenBank/DDBJ databases">
        <title>Genomes of endolithic fungi from Antarctica.</title>
        <authorList>
            <person name="Coleine C."/>
            <person name="Masonjones S."/>
            <person name="Stajich J.E."/>
        </authorList>
    </citation>
    <scope>NUCLEOTIDE SEQUENCE [LARGE SCALE GENOMIC DNA]</scope>
    <source>
        <strain evidence="4 5">CCFEE 6314</strain>
    </source>
</reference>
<gene>
    <name evidence="4" type="ORF">B0A52_00805</name>
</gene>
<feature type="signal peptide" evidence="2">
    <location>
        <begin position="1"/>
        <end position="28"/>
    </location>
</feature>
<keyword evidence="2" id="KW-0732">Signal</keyword>
<keyword evidence="1" id="KW-0285">Flavoprotein</keyword>
<dbReference type="Gene3D" id="1.20.140.10">
    <property type="entry name" value="Butyryl-CoA Dehydrogenase, subunit A, domain 3"/>
    <property type="match status" value="1"/>
</dbReference>
<dbReference type="EMBL" id="NAJM01000002">
    <property type="protein sequence ID" value="RVX75452.1"/>
    <property type="molecule type" value="Genomic_DNA"/>
</dbReference>
<dbReference type="GO" id="GO:0016627">
    <property type="term" value="F:oxidoreductase activity, acting on the CH-CH group of donors"/>
    <property type="evidence" value="ECO:0007669"/>
    <property type="project" value="InterPro"/>
</dbReference>
<sequence length="125" mass="13510">MPKDKLIATVFSLFLALVILRFLRVSAAVCCMTAYHIKVNGWQSDVASRLALAKIHAGRLLELANREAQQVFGGAGYQRGGVGGNVEQISRDLRLLVVGGGSEEIISDLAVRQEFAAAKKRGSRL</sequence>
<feature type="chain" id="PRO_5019436139" description="Acyl-CoA dehydrogenase/oxidase C-terminal domain-containing protein" evidence="2">
    <location>
        <begin position="29"/>
        <end position="125"/>
    </location>
</feature>
<comment type="caution">
    <text evidence="4">The sequence shown here is derived from an EMBL/GenBank/DDBJ whole genome shotgun (WGS) entry which is preliminary data.</text>
</comment>
<accession>A0A438NI96</accession>
<dbReference type="AlphaFoldDB" id="A0A438NI96"/>
<feature type="domain" description="Acyl-CoA dehydrogenase/oxidase C-terminal" evidence="3">
    <location>
        <begin position="28"/>
        <end position="110"/>
    </location>
</feature>
<dbReference type="SUPFAM" id="SSF47203">
    <property type="entry name" value="Acyl-CoA dehydrogenase C-terminal domain-like"/>
    <property type="match status" value="1"/>
</dbReference>
<protein>
    <recommendedName>
        <fullName evidence="3">Acyl-CoA dehydrogenase/oxidase C-terminal domain-containing protein</fullName>
    </recommendedName>
</protein>
<evidence type="ECO:0000259" key="3">
    <source>
        <dbReference type="Pfam" id="PF00441"/>
    </source>
</evidence>
<evidence type="ECO:0000313" key="4">
    <source>
        <dbReference type="EMBL" id="RVX75452.1"/>
    </source>
</evidence>
<dbReference type="OrthoDB" id="10254877at2759"/>
<evidence type="ECO:0000256" key="1">
    <source>
        <dbReference type="ARBA" id="ARBA00022630"/>
    </source>
</evidence>
<organism evidence="4 5">
    <name type="scientific">Exophiala mesophila</name>
    <name type="common">Black yeast-like fungus</name>
    <dbReference type="NCBI Taxonomy" id="212818"/>
    <lineage>
        <taxon>Eukaryota</taxon>
        <taxon>Fungi</taxon>
        <taxon>Dikarya</taxon>
        <taxon>Ascomycota</taxon>
        <taxon>Pezizomycotina</taxon>
        <taxon>Eurotiomycetes</taxon>
        <taxon>Chaetothyriomycetidae</taxon>
        <taxon>Chaetothyriales</taxon>
        <taxon>Herpotrichiellaceae</taxon>
        <taxon>Exophiala</taxon>
    </lineage>
</organism>
<dbReference type="InterPro" id="IPR036250">
    <property type="entry name" value="AcylCo_DH-like_C"/>
</dbReference>
<dbReference type="InterPro" id="IPR009075">
    <property type="entry name" value="AcylCo_DH/oxidase_C"/>
</dbReference>
<dbReference type="Pfam" id="PF00441">
    <property type="entry name" value="Acyl-CoA_dh_1"/>
    <property type="match status" value="1"/>
</dbReference>